<feature type="transmembrane region" description="Helical" evidence="9">
    <location>
        <begin position="291"/>
        <end position="312"/>
    </location>
</feature>
<evidence type="ECO:0000259" key="11">
    <source>
        <dbReference type="Pfam" id="PF06808"/>
    </source>
</evidence>
<feature type="transmembrane region" description="Helical" evidence="9">
    <location>
        <begin position="141"/>
        <end position="163"/>
    </location>
</feature>
<dbReference type="PANTHER" id="PTHR33362">
    <property type="entry name" value="SIALIC ACID TRAP TRANSPORTER PERMEASE PROTEIN SIAT-RELATED"/>
    <property type="match status" value="1"/>
</dbReference>
<dbReference type="GO" id="GO:0005886">
    <property type="term" value="C:plasma membrane"/>
    <property type="evidence" value="ECO:0007669"/>
    <property type="project" value="UniProtKB-SubCell"/>
</dbReference>
<evidence type="ECO:0000313" key="13">
    <source>
        <dbReference type="Proteomes" id="UP000196878"/>
    </source>
</evidence>
<protein>
    <submittedName>
        <fullName evidence="12">ABC transporter permease</fullName>
    </submittedName>
</protein>
<feature type="transmembrane region" description="Helical" evidence="9">
    <location>
        <begin position="360"/>
        <end position="384"/>
    </location>
</feature>
<name>A0A212AB60_9RHOB</name>
<feature type="transmembrane region" description="Helical" evidence="9">
    <location>
        <begin position="549"/>
        <end position="575"/>
    </location>
</feature>
<evidence type="ECO:0000256" key="4">
    <source>
        <dbReference type="ARBA" id="ARBA00022519"/>
    </source>
</evidence>
<feature type="transmembrane region" description="Helical" evidence="9">
    <location>
        <begin position="199"/>
        <end position="229"/>
    </location>
</feature>
<feature type="transmembrane region" description="Helical" evidence="9">
    <location>
        <begin position="523"/>
        <end position="543"/>
    </location>
</feature>
<dbReference type="PANTHER" id="PTHR33362:SF2">
    <property type="entry name" value="TRAP TRANSPORTER LARGE PERMEASE PROTEIN"/>
    <property type="match status" value="1"/>
</dbReference>
<keyword evidence="7 9" id="KW-0472">Membrane</keyword>
<dbReference type="EMBL" id="NIPW01000015">
    <property type="protein sequence ID" value="OWJ77871.1"/>
    <property type="molecule type" value="Genomic_DNA"/>
</dbReference>
<keyword evidence="13" id="KW-1185">Reference proteome</keyword>
<sequence length="611" mass="62149">MSDQSLAQPQPGAARLAARSLAWLSGLLSTLAAMALAALLLLVMAGFVLRYGFSSALLGAEDAGIWLHVAILALGMPVALTSALAMRLDVVHRFLPARLRAAADVVAEALTLTSGLVIAHGGMIVTEMVGGTNPALGLPDWIPFATFALGGSLVILFTALRLLAEERGAVLLPAALAAAALFWLGSSDLYIDPGMAPSLFLALVAAVGLIVAAPLPHAFIAAAFIAVPFGSSLPEPALVHTALSGMMKFLLLSVPFFLLAGTLLTLSGVAGRLVRFADSLVGHRRGGLAQTALLTNVLFSGASGSSIAAAAFSASTFQPELVKRGYRPEKAGAIVAATSMLDNVIPPSIAFLILATATNLSVGSLLVGGLWAGLLLAVALFIVIRITCSDTPLAPRVAGGQRLRLAVQAVPAFGLGLVVVLGIRFGIVTTTEAAAVAAVYTFGLSLYYRTGGARIFTAFRQSATEAAAIALLIASAAPFAFLLAVDDIAGMIGHLAGLFGSGPIAALIFSVVLLFIAGLFLDIGAAILLLAPLLLPLAISAGIDPVTFGVIIVVNLMIGGLTPPFGVLIFVVSGVTGTATTALFRAVLPYVGALTAALGLLCLYALGQSLL</sequence>
<evidence type="ECO:0000256" key="3">
    <source>
        <dbReference type="ARBA" id="ARBA00022475"/>
    </source>
</evidence>
<dbReference type="Pfam" id="PF04290">
    <property type="entry name" value="DctQ"/>
    <property type="match status" value="1"/>
</dbReference>
<feature type="transmembrane region" description="Helical" evidence="9">
    <location>
        <begin position="249"/>
        <end position="271"/>
    </location>
</feature>
<comment type="caution">
    <text evidence="12">The sequence shown here is derived from an EMBL/GenBank/DDBJ whole genome shotgun (WGS) entry which is preliminary data.</text>
</comment>
<evidence type="ECO:0000256" key="9">
    <source>
        <dbReference type="SAM" id="Phobius"/>
    </source>
</evidence>
<dbReference type="OrthoDB" id="7374726at2"/>
<comment type="subcellular location">
    <subcellularLocation>
        <location evidence="1 8">Cell inner membrane</location>
        <topology evidence="1 8">Multi-pass membrane protein</topology>
    </subcellularLocation>
</comment>
<feature type="transmembrane region" description="Helical" evidence="9">
    <location>
        <begin position="462"/>
        <end position="485"/>
    </location>
</feature>
<gene>
    <name evidence="12" type="ORF">CDV49_10125</name>
</gene>
<feature type="transmembrane region" description="Helical" evidence="9">
    <location>
        <begin position="587"/>
        <end position="606"/>
    </location>
</feature>
<evidence type="ECO:0000259" key="10">
    <source>
        <dbReference type="Pfam" id="PF04290"/>
    </source>
</evidence>
<comment type="function">
    <text evidence="8">Part of the tripartite ATP-independent periplasmic (TRAP) transport system.</text>
</comment>
<evidence type="ECO:0000256" key="5">
    <source>
        <dbReference type="ARBA" id="ARBA00022692"/>
    </source>
</evidence>
<keyword evidence="2 8" id="KW-0813">Transport</keyword>
<dbReference type="Proteomes" id="UP000196878">
    <property type="component" value="Unassembled WGS sequence"/>
</dbReference>
<keyword evidence="3" id="KW-1003">Cell membrane</keyword>
<evidence type="ECO:0000256" key="1">
    <source>
        <dbReference type="ARBA" id="ARBA00004429"/>
    </source>
</evidence>
<feature type="transmembrane region" description="Helical" evidence="9">
    <location>
        <begin position="491"/>
        <end position="516"/>
    </location>
</feature>
<evidence type="ECO:0000256" key="7">
    <source>
        <dbReference type="ARBA" id="ARBA00023136"/>
    </source>
</evidence>
<feature type="transmembrane region" description="Helical" evidence="9">
    <location>
        <begin position="333"/>
        <end position="354"/>
    </location>
</feature>
<feature type="transmembrane region" description="Helical" evidence="9">
    <location>
        <begin position="433"/>
        <end position="450"/>
    </location>
</feature>
<keyword evidence="6 9" id="KW-1133">Transmembrane helix</keyword>
<feature type="transmembrane region" description="Helical" evidence="9">
    <location>
        <begin position="105"/>
        <end position="129"/>
    </location>
</feature>
<accession>A0A212AB60</accession>
<dbReference type="RefSeq" id="WP_088215420.1">
    <property type="nucleotide sequence ID" value="NZ_NIPW01000015.1"/>
</dbReference>
<dbReference type="GO" id="GO:0022857">
    <property type="term" value="F:transmembrane transporter activity"/>
    <property type="evidence" value="ECO:0007669"/>
    <property type="project" value="UniProtKB-UniRule"/>
</dbReference>
<feature type="transmembrane region" description="Helical" evidence="9">
    <location>
        <begin position="21"/>
        <end position="53"/>
    </location>
</feature>
<keyword evidence="5 9" id="KW-0812">Transmembrane</keyword>
<evidence type="ECO:0000256" key="2">
    <source>
        <dbReference type="ARBA" id="ARBA00022448"/>
    </source>
</evidence>
<feature type="domain" description="TRAP C4-dicarboxylate transport system permease DctM subunit" evidence="11">
    <location>
        <begin position="203"/>
        <end position="601"/>
    </location>
</feature>
<evidence type="ECO:0000256" key="6">
    <source>
        <dbReference type="ARBA" id="ARBA00022989"/>
    </source>
</evidence>
<dbReference type="InterPro" id="IPR010656">
    <property type="entry name" value="DctM"/>
</dbReference>
<feature type="transmembrane region" description="Helical" evidence="9">
    <location>
        <begin position="65"/>
        <end position="85"/>
    </location>
</feature>
<feature type="transmembrane region" description="Helical" evidence="9">
    <location>
        <begin position="405"/>
        <end position="427"/>
    </location>
</feature>
<organism evidence="12 13">
    <name type="scientific">Haematobacter genomosp. 1</name>
    <dbReference type="NCBI Taxonomy" id="366618"/>
    <lineage>
        <taxon>Bacteria</taxon>
        <taxon>Pseudomonadati</taxon>
        <taxon>Pseudomonadota</taxon>
        <taxon>Alphaproteobacteria</taxon>
        <taxon>Rhodobacterales</taxon>
        <taxon>Paracoccaceae</taxon>
        <taxon>Haematobacter</taxon>
    </lineage>
</organism>
<reference evidence="12 13" key="1">
    <citation type="submission" date="2016-12" db="EMBL/GenBank/DDBJ databases">
        <title>Comparison of Traditional DNA-DNA Hybridization with In Silico Genomic Analysis.</title>
        <authorList>
            <person name="Nicholson A.C."/>
            <person name="Humrighouse B.W."/>
            <person name="Graziano J."/>
            <person name="Lasker B."/>
            <person name="Whitney A.M."/>
            <person name="Mcquiston J.R."/>
        </authorList>
    </citation>
    <scope>NUCLEOTIDE SEQUENCE [LARGE SCALE GENOMIC DNA]</scope>
    <source>
        <strain evidence="12 13">H2240</strain>
    </source>
</reference>
<keyword evidence="4 8" id="KW-0997">Cell inner membrane</keyword>
<proteinExistence type="predicted"/>
<feature type="domain" description="Tripartite ATP-independent periplasmic transporters DctQ component" evidence="10">
    <location>
        <begin position="40"/>
        <end position="164"/>
    </location>
</feature>
<dbReference type="NCBIfam" id="TIGR00786">
    <property type="entry name" value="dctM"/>
    <property type="match status" value="1"/>
</dbReference>
<dbReference type="AlphaFoldDB" id="A0A212AB60"/>
<dbReference type="InterPro" id="IPR004681">
    <property type="entry name" value="TRAP_DctM"/>
</dbReference>
<dbReference type="Pfam" id="PF06808">
    <property type="entry name" value="DctM"/>
    <property type="match status" value="1"/>
</dbReference>
<evidence type="ECO:0000313" key="12">
    <source>
        <dbReference type="EMBL" id="OWJ77871.1"/>
    </source>
</evidence>
<feature type="transmembrane region" description="Helical" evidence="9">
    <location>
        <begin position="170"/>
        <end position="187"/>
    </location>
</feature>
<dbReference type="InterPro" id="IPR055348">
    <property type="entry name" value="DctQ"/>
</dbReference>
<evidence type="ECO:0000256" key="8">
    <source>
        <dbReference type="RuleBase" id="RU369079"/>
    </source>
</evidence>